<gene>
    <name evidence="5" type="ORF">WA026_016586</name>
</gene>
<comment type="caution">
    <text evidence="5">The sequence shown here is derived from an EMBL/GenBank/DDBJ whole genome shotgun (WGS) entry which is preliminary data.</text>
</comment>
<proteinExistence type="predicted"/>
<evidence type="ECO:0000313" key="5">
    <source>
        <dbReference type="EMBL" id="KAK9891790.1"/>
    </source>
</evidence>
<organism evidence="5 6">
    <name type="scientific">Henosepilachna vigintioctopunctata</name>
    <dbReference type="NCBI Taxonomy" id="420089"/>
    <lineage>
        <taxon>Eukaryota</taxon>
        <taxon>Metazoa</taxon>
        <taxon>Ecdysozoa</taxon>
        <taxon>Arthropoda</taxon>
        <taxon>Hexapoda</taxon>
        <taxon>Insecta</taxon>
        <taxon>Pterygota</taxon>
        <taxon>Neoptera</taxon>
        <taxon>Endopterygota</taxon>
        <taxon>Coleoptera</taxon>
        <taxon>Polyphaga</taxon>
        <taxon>Cucujiformia</taxon>
        <taxon>Coccinelloidea</taxon>
        <taxon>Coccinellidae</taxon>
        <taxon>Epilachninae</taxon>
        <taxon>Epilachnini</taxon>
        <taxon>Henosepilachna</taxon>
    </lineage>
</organism>
<dbReference type="AlphaFoldDB" id="A0AAW1VAT8"/>
<accession>A0AAW1VAT8</accession>
<reference evidence="5 6" key="1">
    <citation type="submission" date="2023-03" db="EMBL/GenBank/DDBJ databases">
        <title>Genome insight into feeding habits of ladybird beetles.</title>
        <authorList>
            <person name="Li H.-S."/>
            <person name="Huang Y.-H."/>
            <person name="Pang H."/>
        </authorList>
    </citation>
    <scope>NUCLEOTIDE SEQUENCE [LARGE SCALE GENOMIC DNA]</scope>
    <source>
        <strain evidence="5">SYSU_2023b</strain>
        <tissue evidence="5">Whole body</tissue>
    </source>
</reference>
<sequence length="292" mass="32318">MHVREARIFNTYGPRMHMNDGRVVSNFILQALKIDGLVLLMNSNYTQPVNLGNPVEHNIDQFAEIIKNLLGGSNKIAHLAEVQDDPQRRKPGISRAKKYLNWEPEVILNIGLQRNKLRKIAPINGAYSDYGAVESSGSIMPLVSSEKEVVHNTYDYRDLVASVQCLQLQLKKAGTGGGLSGRRQNSCGTIPTFITAIWKTRNKVQSTYADCLDALANVKTANAVELGTLLRAYELEALVPHDEAISALLLDTSTPWNFEGTALRTTISDHRYGYDNIKIVKIGKSTEPLGTN</sequence>
<dbReference type="GO" id="GO:0005737">
    <property type="term" value="C:cytoplasm"/>
    <property type="evidence" value="ECO:0007669"/>
    <property type="project" value="TreeGrafter"/>
</dbReference>
<comment type="cofactor">
    <cofactor evidence="1">
        <name>NAD(+)</name>
        <dbReference type="ChEBI" id="CHEBI:57540"/>
    </cofactor>
</comment>
<dbReference type="EMBL" id="JARQZJ010000130">
    <property type="protein sequence ID" value="KAK9891790.1"/>
    <property type="molecule type" value="Genomic_DNA"/>
</dbReference>
<dbReference type="GO" id="GO:0070403">
    <property type="term" value="F:NAD+ binding"/>
    <property type="evidence" value="ECO:0007669"/>
    <property type="project" value="InterPro"/>
</dbReference>
<protein>
    <submittedName>
        <fullName evidence="5">Uncharacterized protein</fullName>
    </submittedName>
</protein>
<keyword evidence="3" id="KW-0520">NAD</keyword>
<keyword evidence="2" id="KW-0210">Decarboxylase</keyword>
<dbReference type="InterPro" id="IPR036291">
    <property type="entry name" value="NAD(P)-bd_dom_sf"/>
</dbReference>
<dbReference type="PANTHER" id="PTHR43078:SF6">
    <property type="entry name" value="UDP-GLUCURONIC ACID DECARBOXYLASE 1"/>
    <property type="match status" value="1"/>
</dbReference>
<evidence type="ECO:0000256" key="2">
    <source>
        <dbReference type="ARBA" id="ARBA00022793"/>
    </source>
</evidence>
<dbReference type="Proteomes" id="UP001431783">
    <property type="component" value="Unassembled WGS sequence"/>
</dbReference>
<dbReference type="GO" id="GO:0042732">
    <property type="term" value="P:D-xylose metabolic process"/>
    <property type="evidence" value="ECO:0007669"/>
    <property type="project" value="InterPro"/>
</dbReference>
<keyword evidence="4" id="KW-0456">Lyase</keyword>
<evidence type="ECO:0000256" key="4">
    <source>
        <dbReference type="ARBA" id="ARBA00023239"/>
    </source>
</evidence>
<dbReference type="Gene3D" id="3.40.50.720">
    <property type="entry name" value="NAD(P)-binding Rossmann-like Domain"/>
    <property type="match status" value="2"/>
</dbReference>
<dbReference type="PANTHER" id="PTHR43078">
    <property type="entry name" value="UDP-GLUCURONIC ACID DECARBOXYLASE-RELATED"/>
    <property type="match status" value="1"/>
</dbReference>
<dbReference type="InterPro" id="IPR044516">
    <property type="entry name" value="UXS-like"/>
</dbReference>
<name>A0AAW1VAT8_9CUCU</name>
<keyword evidence="6" id="KW-1185">Reference proteome</keyword>
<dbReference type="SUPFAM" id="SSF51735">
    <property type="entry name" value="NAD(P)-binding Rossmann-fold domains"/>
    <property type="match status" value="1"/>
</dbReference>
<evidence type="ECO:0000256" key="1">
    <source>
        <dbReference type="ARBA" id="ARBA00001911"/>
    </source>
</evidence>
<evidence type="ECO:0000256" key="3">
    <source>
        <dbReference type="ARBA" id="ARBA00023027"/>
    </source>
</evidence>
<evidence type="ECO:0000313" key="6">
    <source>
        <dbReference type="Proteomes" id="UP001431783"/>
    </source>
</evidence>
<dbReference type="GO" id="GO:0048040">
    <property type="term" value="F:UDP-glucuronate decarboxylase activity"/>
    <property type="evidence" value="ECO:0007669"/>
    <property type="project" value="TreeGrafter"/>
</dbReference>